<keyword evidence="8" id="KW-1185">Reference proteome</keyword>
<dbReference type="EMBL" id="JACKXD010000002">
    <property type="protein sequence ID" value="MBB6646237.1"/>
    <property type="molecule type" value="Genomic_DNA"/>
</dbReference>
<keyword evidence="3 5" id="KW-1133">Transmembrane helix</keyword>
<dbReference type="AlphaFoldDB" id="A0A7J9SJR3"/>
<evidence type="ECO:0000256" key="2">
    <source>
        <dbReference type="ARBA" id="ARBA00022692"/>
    </source>
</evidence>
<evidence type="ECO:0000259" key="6">
    <source>
        <dbReference type="Pfam" id="PF00892"/>
    </source>
</evidence>
<feature type="transmembrane region" description="Helical" evidence="5">
    <location>
        <begin position="6"/>
        <end position="23"/>
    </location>
</feature>
<accession>A0A7J9SJR3</accession>
<dbReference type="PANTHER" id="PTHR32322">
    <property type="entry name" value="INNER MEMBRANE TRANSPORTER"/>
    <property type="match status" value="1"/>
</dbReference>
<dbReference type="Pfam" id="PF00892">
    <property type="entry name" value="EamA"/>
    <property type="match status" value="2"/>
</dbReference>
<feature type="transmembrane region" description="Helical" evidence="5">
    <location>
        <begin position="71"/>
        <end position="89"/>
    </location>
</feature>
<sequence>MLSPGVGAALAAAVLFGCYLYLYKRHFDVLPATVYTAVNEVAGFVWYLPIAALTWPADTAVLPAATTPADLALLGAVGVTVAAANIVSIRALKLGDASYVAPLNKLVPVFVLPIELLLLTTAIGAVQVGGVVLAVTAIYVANYETASALEPLRRAVTYRPAQLALGGALLFALGDVGTRAVLSTTPIPTQTTALFSFVAVAGVAVPFAVTRVEWPRLREVLPGLVALSSVFAVGVHLATTSFDLAPASIASPLINTQVIIVVLLGSLLLDEGHLSRRLAAAVLAVAGVALVATG</sequence>
<comment type="caution">
    <text evidence="7">The sequence shown here is derived from an EMBL/GenBank/DDBJ whole genome shotgun (WGS) entry which is preliminary data.</text>
</comment>
<evidence type="ECO:0000256" key="1">
    <source>
        <dbReference type="ARBA" id="ARBA00004141"/>
    </source>
</evidence>
<name>A0A7J9SJR3_9EURY</name>
<dbReference type="SUPFAM" id="SSF103481">
    <property type="entry name" value="Multidrug resistance efflux transporter EmrE"/>
    <property type="match status" value="2"/>
</dbReference>
<feature type="domain" description="EamA" evidence="6">
    <location>
        <begin position="4"/>
        <end position="142"/>
    </location>
</feature>
<dbReference type="GO" id="GO:0016020">
    <property type="term" value="C:membrane"/>
    <property type="evidence" value="ECO:0007669"/>
    <property type="project" value="UniProtKB-SubCell"/>
</dbReference>
<dbReference type="PANTHER" id="PTHR32322:SF9">
    <property type="entry name" value="AMINO-ACID METABOLITE EFFLUX PUMP-RELATED"/>
    <property type="match status" value="1"/>
</dbReference>
<comment type="subcellular location">
    <subcellularLocation>
        <location evidence="1">Membrane</location>
        <topology evidence="1">Multi-pass membrane protein</topology>
    </subcellularLocation>
</comment>
<feature type="transmembrane region" description="Helical" evidence="5">
    <location>
        <begin position="220"/>
        <end position="238"/>
    </location>
</feature>
<dbReference type="RefSeq" id="WP_185192587.1">
    <property type="nucleotide sequence ID" value="NZ_JACKXD010000002.1"/>
</dbReference>
<feature type="transmembrane region" description="Helical" evidence="5">
    <location>
        <begin position="110"/>
        <end position="141"/>
    </location>
</feature>
<protein>
    <submittedName>
        <fullName evidence="7">EamA family transporter</fullName>
    </submittedName>
</protein>
<feature type="transmembrane region" description="Helical" evidence="5">
    <location>
        <begin position="250"/>
        <end position="268"/>
    </location>
</feature>
<evidence type="ECO:0000313" key="8">
    <source>
        <dbReference type="Proteomes" id="UP000546257"/>
    </source>
</evidence>
<evidence type="ECO:0000256" key="3">
    <source>
        <dbReference type="ARBA" id="ARBA00022989"/>
    </source>
</evidence>
<reference evidence="7 8" key="1">
    <citation type="submission" date="2020-08" db="EMBL/GenBank/DDBJ databases">
        <authorList>
            <person name="Seo M.-J."/>
        </authorList>
    </citation>
    <scope>NUCLEOTIDE SEQUENCE [LARGE SCALE GENOMIC DNA]</scope>
    <source>
        <strain evidence="7 8">MBLA0160</strain>
    </source>
</reference>
<feature type="domain" description="EamA" evidence="6">
    <location>
        <begin position="163"/>
        <end position="292"/>
    </location>
</feature>
<dbReference type="InterPro" id="IPR000620">
    <property type="entry name" value="EamA_dom"/>
</dbReference>
<feature type="transmembrane region" description="Helical" evidence="5">
    <location>
        <begin position="274"/>
        <end position="292"/>
    </location>
</feature>
<keyword evidence="4 5" id="KW-0472">Membrane</keyword>
<evidence type="ECO:0000313" key="7">
    <source>
        <dbReference type="EMBL" id="MBB6646237.1"/>
    </source>
</evidence>
<dbReference type="Proteomes" id="UP000546257">
    <property type="component" value="Unassembled WGS sequence"/>
</dbReference>
<evidence type="ECO:0000256" key="4">
    <source>
        <dbReference type="ARBA" id="ARBA00023136"/>
    </source>
</evidence>
<organism evidence="7 8">
    <name type="scientific">Halobellus ruber</name>
    <dbReference type="NCBI Taxonomy" id="2761102"/>
    <lineage>
        <taxon>Archaea</taxon>
        <taxon>Methanobacteriati</taxon>
        <taxon>Methanobacteriota</taxon>
        <taxon>Stenosarchaea group</taxon>
        <taxon>Halobacteria</taxon>
        <taxon>Halobacteriales</taxon>
        <taxon>Haloferacaceae</taxon>
        <taxon>Halobellus</taxon>
    </lineage>
</organism>
<feature type="transmembrane region" description="Helical" evidence="5">
    <location>
        <begin position="44"/>
        <end position="65"/>
    </location>
</feature>
<keyword evidence="2 5" id="KW-0812">Transmembrane</keyword>
<evidence type="ECO:0000256" key="5">
    <source>
        <dbReference type="SAM" id="Phobius"/>
    </source>
</evidence>
<proteinExistence type="predicted"/>
<feature type="transmembrane region" description="Helical" evidence="5">
    <location>
        <begin position="194"/>
        <end position="214"/>
    </location>
</feature>
<gene>
    <name evidence="7" type="ORF">H5V44_08040</name>
</gene>
<dbReference type="InterPro" id="IPR037185">
    <property type="entry name" value="EmrE-like"/>
</dbReference>
<dbReference type="InterPro" id="IPR050638">
    <property type="entry name" value="AA-Vitamin_Transporters"/>
</dbReference>